<comment type="caution">
    <text evidence="1">The sequence shown here is derived from an EMBL/GenBank/DDBJ whole genome shotgun (WGS) entry which is preliminary data.</text>
</comment>
<keyword evidence="2" id="KW-1185">Reference proteome</keyword>
<evidence type="ECO:0000313" key="1">
    <source>
        <dbReference type="EMBL" id="KAJ1674802.1"/>
    </source>
</evidence>
<protein>
    <submittedName>
        <fullName evidence="1">Uncharacterized protein</fullName>
    </submittedName>
</protein>
<reference evidence="1" key="1">
    <citation type="submission" date="2022-06" db="EMBL/GenBank/DDBJ databases">
        <title>Phylogenomic reconstructions and comparative analyses of Kickxellomycotina fungi.</title>
        <authorList>
            <person name="Reynolds N.K."/>
            <person name="Stajich J.E."/>
            <person name="Barry K."/>
            <person name="Grigoriev I.V."/>
            <person name="Crous P."/>
            <person name="Smith M.E."/>
        </authorList>
    </citation>
    <scope>NUCLEOTIDE SEQUENCE</scope>
    <source>
        <strain evidence="1">RSA 2271</strain>
    </source>
</reference>
<organism evidence="1 2">
    <name type="scientific">Spiromyces aspiralis</name>
    <dbReference type="NCBI Taxonomy" id="68401"/>
    <lineage>
        <taxon>Eukaryota</taxon>
        <taxon>Fungi</taxon>
        <taxon>Fungi incertae sedis</taxon>
        <taxon>Zoopagomycota</taxon>
        <taxon>Kickxellomycotina</taxon>
        <taxon>Kickxellomycetes</taxon>
        <taxon>Kickxellales</taxon>
        <taxon>Kickxellaceae</taxon>
        <taxon>Spiromyces</taxon>
    </lineage>
</organism>
<evidence type="ECO:0000313" key="2">
    <source>
        <dbReference type="Proteomes" id="UP001145114"/>
    </source>
</evidence>
<name>A0ACC1HHW2_9FUNG</name>
<dbReference type="EMBL" id="JAMZIH010005677">
    <property type="protein sequence ID" value="KAJ1674802.1"/>
    <property type="molecule type" value="Genomic_DNA"/>
</dbReference>
<gene>
    <name evidence="1" type="ORF">EV182_002534</name>
</gene>
<proteinExistence type="predicted"/>
<sequence length="182" mass="20283">MDVLRARLEVIERLVGAGHDDPTNLVARLNKVNSTVSSVLERNAALSKLEAKYNQCRSLLECGSELKLEAQTMQIPAKAEVVLASEDYIRELAADLRRIEELEKYVNSPHYDQAAKLREAASQVGDQSHNAKIQYEQLATRIARIVDQYHTGVNVLSELFLQSDQILSQLEAKVAGLEAARL</sequence>
<dbReference type="Proteomes" id="UP001145114">
    <property type="component" value="Unassembled WGS sequence"/>
</dbReference>
<accession>A0ACC1HHW2</accession>